<accession>A0A841HU73</accession>
<sequence>MDYQLVIKFWRKSLEDEAFLATLESRLKDVLGDAVFDGYDTRAEEINVFVNTADPRQSFRRIKRVLEKHATLRGMSAAFRLIGGAQFTSIWPQRAMRKFKLP</sequence>
<comment type="caution">
    <text evidence="1">The sequence shown here is derived from an EMBL/GenBank/DDBJ whole genome shotgun (WGS) entry which is preliminary data.</text>
</comment>
<evidence type="ECO:0000313" key="2">
    <source>
        <dbReference type="Proteomes" id="UP000588068"/>
    </source>
</evidence>
<gene>
    <name evidence="1" type="ORF">HNQ60_004720</name>
</gene>
<name>A0A841HU73_9GAMM</name>
<keyword evidence="2" id="KW-1185">Reference proteome</keyword>
<dbReference type="EMBL" id="JACHHZ010000006">
    <property type="protein sequence ID" value="MBB6095829.1"/>
    <property type="molecule type" value="Genomic_DNA"/>
</dbReference>
<organism evidence="1 2">
    <name type="scientific">Povalibacter uvarum</name>
    <dbReference type="NCBI Taxonomy" id="732238"/>
    <lineage>
        <taxon>Bacteria</taxon>
        <taxon>Pseudomonadati</taxon>
        <taxon>Pseudomonadota</taxon>
        <taxon>Gammaproteobacteria</taxon>
        <taxon>Steroidobacterales</taxon>
        <taxon>Steroidobacteraceae</taxon>
        <taxon>Povalibacter</taxon>
    </lineage>
</organism>
<reference evidence="1 2" key="1">
    <citation type="submission" date="2020-08" db="EMBL/GenBank/DDBJ databases">
        <title>Genomic Encyclopedia of Type Strains, Phase IV (KMG-IV): sequencing the most valuable type-strain genomes for metagenomic binning, comparative biology and taxonomic classification.</title>
        <authorList>
            <person name="Goeker M."/>
        </authorList>
    </citation>
    <scope>NUCLEOTIDE SEQUENCE [LARGE SCALE GENOMIC DNA]</scope>
    <source>
        <strain evidence="1 2">DSM 26723</strain>
    </source>
</reference>
<dbReference type="Proteomes" id="UP000588068">
    <property type="component" value="Unassembled WGS sequence"/>
</dbReference>
<proteinExistence type="predicted"/>
<evidence type="ECO:0000313" key="1">
    <source>
        <dbReference type="EMBL" id="MBB6095829.1"/>
    </source>
</evidence>
<dbReference type="AlphaFoldDB" id="A0A841HU73"/>
<dbReference type="RefSeq" id="WP_184335216.1">
    <property type="nucleotide sequence ID" value="NZ_JACHHZ010000006.1"/>
</dbReference>
<protein>
    <submittedName>
        <fullName evidence="1">Uncharacterized protein</fullName>
    </submittedName>
</protein>